<evidence type="ECO:0000313" key="16">
    <source>
        <dbReference type="Proteomes" id="UP000183557"/>
    </source>
</evidence>
<sequence>MENKLYDLIGIGIGPFNLGMAALLDQTDEIDAIFFEKTPEFVWHPGMLIETMDLQVPFLADLVTFADPKSPYTFMNYLHEHDRMFPFFFHRHFEVPRQEYNHYLQWVAKQLEGLYFGNTVVDVIDKKEADVPHYEIVVEETSTGRKKYYQARHIVMGTGSEPLILDGLDRLPNEDVMHSSRYLFEKDHLLKAKHVTIVGSGQSALEVFLDLLEEQERDTEMKLSLFTRSGGLFQLDTAKFAQEMFTPEFVDYFHKLSLDQRKGALDNLGPLRKGIDPDTLTRLYTKLYHRTAAMKDSRVHIQPMTEIEGIEATEDGYLLQCRQWQEEVEYTYPTDKVVLATGYKPHFPDWFLPRFKDDIEWEEEGIYKVSRDYQLCFNDDRQHHFFTLTDLVHSHGAGATNLGLSVIRNIHIINTIAEKEIYRNQKNTTFQQFSAEDYK</sequence>
<name>A0A1I3WZ84_HALDA</name>
<evidence type="ECO:0000256" key="12">
    <source>
        <dbReference type="ARBA" id="ARBA00032493"/>
    </source>
</evidence>
<evidence type="ECO:0000256" key="4">
    <source>
        <dbReference type="ARBA" id="ARBA00013076"/>
    </source>
</evidence>
<dbReference type="EMBL" id="FOSB01000007">
    <property type="protein sequence ID" value="SFK12684.1"/>
    <property type="molecule type" value="Genomic_DNA"/>
</dbReference>
<dbReference type="PANTHER" id="PTHR42802:SF1">
    <property type="entry name" value="L-ORNITHINE N(5)-MONOOXYGENASE"/>
    <property type="match status" value="1"/>
</dbReference>
<comment type="catalytic activity">
    <reaction evidence="14">
        <text>L-lysine + NADPH + O2 = N(6)-hydroxy-L-lysine + NADP(+) + H2O</text>
        <dbReference type="Rhea" id="RHEA:23228"/>
        <dbReference type="ChEBI" id="CHEBI:15377"/>
        <dbReference type="ChEBI" id="CHEBI:15379"/>
        <dbReference type="ChEBI" id="CHEBI:32551"/>
        <dbReference type="ChEBI" id="CHEBI:57783"/>
        <dbReference type="ChEBI" id="CHEBI:57820"/>
        <dbReference type="ChEBI" id="CHEBI:58349"/>
        <dbReference type="EC" id="1.14.13.59"/>
    </reaction>
</comment>
<dbReference type="GO" id="GO:0047091">
    <property type="term" value="F:L-lysine 6-monooxygenase (NADPH) activity"/>
    <property type="evidence" value="ECO:0007669"/>
    <property type="project" value="UniProtKB-EC"/>
</dbReference>
<keyword evidence="8" id="KW-0521">NADP</keyword>
<organism evidence="15 16">
    <name type="scientific">Halobacillus dabanensis</name>
    <dbReference type="NCBI Taxonomy" id="240302"/>
    <lineage>
        <taxon>Bacteria</taxon>
        <taxon>Bacillati</taxon>
        <taxon>Bacillota</taxon>
        <taxon>Bacilli</taxon>
        <taxon>Bacillales</taxon>
        <taxon>Bacillaceae</taxon>
        <taxon>Halobacillus</taxon>
    </lineage>
</organism>
<evidence type="ECO:0000256" key="1">
    <source>
        <dbReference type="ARBA" id="ARBA00001974"/>
    </source>
</evidence>
<comment type="cofactor">
    <cofactor evidence="1">
        <name>FAD</name>
        <dbReference type="ChEBI" id="CHEBI:57692"/>
    </cofactor>
</comment>
<keyword evidence="16" id="KW-1185">Reference proteome</keyword>
<dbReference type="InterPro" id="IPR025700">
    <property type="entry name" value="Lys/Orn_oxygenase"/>
</dbReference>
<proteinExistence type="inferred from homology"/>
<keyword evidence="7" id="KW-0274">FAD</keyword>
<dbReference type="SUPFAM" id="SSF51905">
    <property type="entry name" value="FAD/NAD(P)-binding domain"/>
    <property type="match status" value="2"/>
</dbReference>
<comment type="similarity">
    <text evidence="3">Belongs to the lysine N(6)-hydroxylase/L-ornithine N(5)-oxygenase family.</text>
</comment>
<evidence type="ECO:0000256" key="9">
    <source>
        <dbReference type="ARBA" id="ARBA00023002"/>
    </source>
</evidence>
<dbReference type="OrthoDB" id="7527071at2"/>
<dbReference type="AlphaFoldDB" id="A0A1I3WZ84"/>
<gene>
    <name evidence="15" type="ORF">SAMN04487936_107224</name>
</gene>
<dbReference type="EC" id="1.14.13.59" evidence="4"/>
<evidence type="ECO:0000256" key="6">
    <source>
        <dbReference type="ARBA" id="ARBA00022630"/>
    </source>
</evidence>
<evidence type="ECO:0000256" key="11">
    <source>
        <dbReference type="ARBA" id="ARBA00031158"/>
    </source>
</evidence>
<keyword evidence="6" id="KW-0285">Flavoprotein</keyword>
<comment type="pathway">
    <text evidence="2">Siderophore biosynthesis.</text>
</comment>
<evidence type="ECO:0000256" key="14">
    <source>
        <dbReference type="ARBA" id="ARBA00048407"/>
    </source>
</evidence>
<evidence type="ECO:0000256" key="10">
    <source>
        <dbReference type="ARBA" id="ARBA00029939"/>
    </source>
</evidence>
<evidence type="ECO:0000256" key="2">
    <source>
        <dbReference type="ARBA" id="ARBA00004924"/>
    </source>
</evidence>
<reference evidence="16" key="1">
    <citation type="submission" date="2016-10" db="EMBL/GenBank/DDBJ databases">
        <authorList>
            <person name="Varghese N."/>
            <person name="Submissions S."/>
        </authorList>
    </citation>
    <scope>NUCLEOTIDE SEQUENCE [LARGE SCALE GENOMIC DNA]</scope>
    <source>
        <strain evidence="16">CGMCC 1.3704</strain>
    </source>
</reference>
<dbReference type="InterPro" id="IPR036188">
    <property type="entry name" value="FAD/NAD-bd_sf"/>
</dbReference>
<dbReference type="PANTHER" id="PTHR42802">
    <property type="entry name" value="MONOOXYGENASE"/>
    <property type="match status" value="1"/>
</dbReference>
<evidence type="ECO:0000256" key="5">
    <source>
        <dbReference type="ARBA" id="ARBA00016406"/>
    </source>
</evidence>
<evidence type="ECO:0000256" key="13">
    <source>
        <dbReference type="ARBA" id="ARBA00032738"/>
    </source>
</evidence>
<dbReference type="Pfam" id="PF13434">
    <property type="entry name" value="Lys_Orn_oxgnase"/>
    <property type="match status" value="1"/>
</dbReference>
<evidence type="ECO:0000256" key="7">
    <source>
        <dbReference type="ARBA" id="ARBA00022827"/>
    </source>
</evidence>
<dbReference type="Gene3D" id="3.50.50.60">
    <property type="entry name" value="FAD/NAD(P)-binding domain"/>
    <property type="match status" value="1"/>
</dbReference>
<dbReference type="RefSeq" id="WP_075037159.1">
    <property type="nucleotide sequence ID" value="NZ_FOSB01000007.1"/>
</dbReference>
<protein>
    <recommendedName>
        <fullName evidence="5">L-lysine N6-monooxygenase MbtG</fullName>
        <ecNumber evidence="4">1.14.13.59</ecNumber>
    </recommendedName>
    <alternativeName>
        <fullName evidence="13">Lysine 6-N-hydroxylase</fullName>
    </alternativeName>
    <alternativeName>
        <fullName evidence="12">Lysine N6-hydroxylase</fullName>
    </alternativeName>
    <alternativeName>
        <fullName evidence="10">Lysine-N-oxygenase</fullName>
    </alternativeName>
    <alternativeName>
        <fullName evidence="11">Mycobactin synthase protein G</fullName>
    </alternativeName>
</protein>
<evidence type="ECO:0000313" key="15">
    <source>
        <dbReference type="EMBL" id="SFK12684.1"/>
    </source>
</evidence>
<evidence type="ECO:0000256" key="3">
    <source>
        <dbReference type="ARBA" id="ARBA00007588"/>
    </source>
</evidence>
<dbReference type="STRING" id="240302.BN982_00632"/>
<dbReference type="Proteomes" id="UP000183557">
    <property type="component" value="Unassembled WGS sequence"/>
</dbReference>
<evidence type="ECO:0000256" key="8">
    <source>
        <dbReference type="ARBA" id="ARBA00022857"/>
    </source>
</evidence>
<keyword evidence="9" id="KW-0560">Oxidoreductase</keyword>
<accession>A0A1I3WZ84</accession>